<feature type="compositionally biased region" description="Basic and acidic residues" evidence="1">
    <location>
        <begin position="104"/>
        <end position="133"/>
    </location>
</feature>
<feature type="compositionally biased region" description="Basic residues" evidence="1">
    <location>
        <begin position="134"/>
        <end position="152"/>
    </location>
</feature>
<dbReference type="AlphaFoldDB" id="A0A8X6R614"/>
<comment type="caution">
    <text evidence="2">The sequence shown here is derived from an EMBL/GenBank/DDBJ whole genome shotgun (WGS) entry which is preliminary data.</text>
</comment>
<organism evidence="2 3">
    <name type="scientific">Trichonephila clavipes</name>
    <name type="common">Golden silk orbweaver</name>
    <name type="synonym">Nephila clavipes</name>
    <dbReference type="NCBI Taxonomy" id="2585209"/>
    <lineage>
        <taxon>Eukaryota</taxon>
        <taxon>Metazoa</taxon>
        <taxon>Ecdysozoa</taxon>
        <taxon>Arthropoda</taxon>
        <taxon>Chelicerata</taxon>
        <taxon>Arachnida</taxon>
        <taxon>Araneae</taxon>
        <taxon>Araneomorphae</taxon>
        <taxon>Entelegynae</taxon>
        <taxon>Araneoidea</taxon>
        <taxon>Nephilidae</taxon>
        <taxon>Trichonephila</taxon>
    </lineage>
</organism>
<dbReference type="Proteomes" id="UP000887159">
    <property type="component" value="Unassembled WGS sequence"/>
</dbReference>
<proteinExistence type="predicted"/>
<evidence type="ECO:0000256" key="1">
    <source>
        <dbReference type="SAM" id="MobiDB-lite"/>
    </source>
</evidence>
<gene>
    <name evidence="2" type="ORF">TNCV_3727511</name>
</gene>
<evidence type="ECO:0000313" key="2">
    <source>
        <dbReference type="EMBL" id="GFX86482.1"/>
    </source>
</evidence>
<reference evidence="2" key="1">
    <citation type="submission" date="2020-08" db="EMBL/GenBank/DDBJ databases">
        <title>Multicomponent nature underlies the extraordinary mechanical properties of spider dragline silk.</title>
        <authorList>
            <person name="Kono N."/>
            <person name="Nakamura H."/>
            <person name="Mori M."/>
            <person name="Yoshida Y."/>
            <person name="Ohtoshi R."/>
            <person name="Malay A.D."/>
            <person name="Moran D.A.P."/>
            <person name="Tomita M."/>
            <person name="Numata K."/>
            <person name="Arakawa K."/>
        </authorList>
    </citation>
    <scope>NUCLEOTIDE SEQUENCE</scope>
</reference>
<protein>
    <submittedName>
        <fullName evidence="2">Uncharacterized protein</fullName>
    </submittedName>
</protein>
<feature type="region of interest" description="Disordered" evidence="1">
    <location>
        <begin position="15"/>
        <end position="161"/>
    </location>
</feature>
<evidence type="ECO:0000313" key="3">
    <source>
        <dbReference type="Proteomes" id="UP000887159"/>
    </source>
</evidence>
<feature type="compositionally biased region" description="Basic residues" evidence="1">
    <location>
        <begin position="88"/>
        <end position="103"/>
    </location>
</feature>
<sequence length="161" mass="18774">MAFINDLEDAYNITCANPISPLPPTPVASPSHEASEDVIYDSLPPMEQSTVSESPLKDPMEQSTVPESPLKEPVDPPMVSKSPDPPTKKAHVKKVHSVIHRSPRSKERWHEENEERRNEKRWHEEPRPRDPRLYKRPNFRPPYQRHHFKPRGFQRPLMHSN</sequence>
<keyword evidence="3" id="KW-1185">Reference proteome</keyword>
<accession>A0A8X6R614</accession>
<dbReference type="EMBL" id="BMAU01021010">
    <property type="protein sequence ID" value="GFX86482.1"/>
    <property type="molecule type" value="Genomic_DNA"/>
</dbReference>
<name>A0A8X6R614_TRICX</name>